<dbReference type="Pfam" id="PF00990">
    <property type="entry name" value="GGDEF"/>
    <property type="match status" value="1"/>
</dbReference>
<evidence type="ECO:0000313" key="6">
    <source>
        <dbReference type="EMBL" id="TXH81633.1"/>
    </source>
</evidence>
<accession>A0A5C7SDL6</accession>
<keyword evidence="3" id="KW-1133">Transmembrane helix</keyword>
<dbReference type="EC" id="2.7.7.65" evidence="1"/>
<organism evidence="6 7">
    <name type="scientific">Thauera aminoaromatica</name>
    <dbReference type="NCBI Taxonomy" id="164330"/>
    <lineage>
        <taxon>Bacteria</taxon>
        <taxon>Pseudomonadati</taxon>
        <taxon>Pseudomonadota</taxon>
        <taxon>Betaproteobacteria</taxon>
        <taxon>Rhodocyclales</taxon>
        <taxon>Zoogloeaceae</taxon>
        <taxon>Thauera</taxon>
    </lineage>
</organism>
<dbReference type="InterPro" id="IPR043128">
    <property type="entry name" value="Rev_trsase/Diguanyl_cyclase"/>
</dbReference>
<dbReference type="PANTHER" id="PTHR45138">
    <property type="entry name" value="REGULATORY COMPONENTS OF SENSORY TRANSDUCTION SYSTEM"/>
    <property type="match status" value="1"/>
</dbReference>
<evidence type="ECO:0000256" key="2">
    <source>
        <dbReference type="ARBA" id="ARBA00034247"/>
    </source>
</evidence>
<dbReference type="NCBIfam" id="TIGR00254">
    <property type="entry name" value="GGDEF"/>
    <property type="match status" value="1"/>
</dbReference>
<dbReference type="GO" id="GO:1902201">
    <property type="term" value="P:negative regulation of bacterial-type flagellum-dependent cell motility"/>
    <property type="evidence" value="ECO:0007669"/>
    <property type="project" value="TreeGrafter"/>
</dbReference>
<keyword evidence="3" id="KW-0812">Transmembrane</keyword>
<reference evidence="6 7" key="1">
    <citation type="submission" date="2018-09" db="EMBL/GenBank/DDBJ databases">
        <title>Metagenome Assembled Genomes from an Advanced Water Purification Facility.</title>
        <authorList>
            <person name="Stamps B.W."/>
            <person name="Spear J.R."/>
        </authorList>
    </citation>
    <scope>NUCLEOTIDE SEQUENCE [LARGE SCALE GENOMIC DNA]</scope>
    <source>
        <strain evidence="6">Bin_27_1</strain>
    </source>
</reference>
<dbReference type="FunFam" id="3.30.70.270:FF:000001">
    <property type="entry name" value="Diguanylate cyclase domain protein"/>
    <property type="match status" value="1"/>
</dbReference>
<dbReference type="GO" id="GO:0043709">
    <property type="term" value="P:cell adhesion involved in single-species biofilm formation"/>
    <property type="evidence" value="ECO:0007669"/>
    <property type="project" value="TreeGrafter"/>
</dbReference>
<proteinExistence type="predicted"/>
<dbReference type="CDD" id="cd06225">
    <property type="entry name" value="HAMP"/>
    <property type="match status" value="1"/>
</dbReference>
<gene>
    <name evidence="6" type="ORF">E6Q80_16960</name>
</gene>
<dbReference type="Proteomes" id="UP000321192">
    <property type="component" value="Unassembled WGS sequence"/>
</dbReference>
<dbReference type="InterPro" id="IPR003660">
    <property type="entry name" value="HAMP_dom"/>
</dbReference>
<dbReference type="Pfam" id="PF09984">
    <property type="entry name" value="sCache_4"/>
    <property type="match status" value="1"/>
</dbReference>
<dbReference type="Gene3D" id="6.10.340.10">
    <property type="match status" value="1"/>
</dbReference>
<dbReference type="GO" id="GO:0005886">
    <property type="term" value="C:plasma membrane"/>
    <property type="evidence" value="ECO:0007669"/>
    <property type="project" value="TreeGrafter"/>
</dbReference>
<dbReference type="SUPFAM" id="SSF158472">
    <property type="entry name" value="HAMP domain-like"/>
    <property type="match status" value="1"/>
</dbReference>
<dbReference type="Pfam" id="PF00672">
    <property type="entry name" value="HAMP"/>
    <property type="match status" value="1"/>
</dbReference>
<dbReference type="SUPFAM" id="SSF55073">
    <property type="entry name" value="Nucleotide cyclase"/>
    <property type="match status" value="1"/>
</dbReference>
<dbReference type="Gene3D" id="3.30.70.270">
    <property type="match status" value="1"/>
</dbReference>
<evidence type="ECO:0000259" key="5">
    <source>
        <dbReference type="PROSITE" id="PS50887"/>
    </source>
</evidence>
<name>A0A5C7SDL6_THASP</name>
<dbReference type="GO" id="GO:0007165">
    <property type="term" value="P:signal transduction"/>
    <property type="evidence" value="ECO:0007669"/>
    <property type="project" value="InterPro"/>
</dbReference>
<dbReference type="CDD" id="cd01949">
    <property type="entry name" value="GGDEF"/>
    <property type="match status" value="1"/>
</dbReference>
<feature type="domain" description="HAMP" evidence="4">
    <location>
        <begin position="200"/>
        <end position="253"/>
    </location>
</feature>
<feature type="transmembrane region" description="Helical" evidence="3">
    <location>
        <begin position="176"/>
        <end position="196"/>
    </location>
</feature>
<dbReference type="GO" id="GO:0052621">
    <property type="term" value="F:diguanylate cyclase activity"/>
    <property type="evidence" value="ECO:0007669"/>
    <property type="project" value="UniProtKB-EC"/>
</dbReference>
<dbReference type="RefSeq" id="WP_276660548.1">
    <property type="nucleotide sequence ID" value="NZ_SSFD01000271.1"/>
</dbReference>
<dbReference type="EMBL" id="SSFD01000271">
    <property type="protein sequence ID" value="TXH81633.1"/>
    <property type="molecule type" value="Genomic_DNA"/>
</dbReference>
<dbReference type="InterPro" id="IPR000160">
    <property type="entry name" value="GGDEF_dom"/>
</dbReference>
<sequence>MIAALSRYSLRRQMLLVLGLPSVVFVLCIAALFAYQSSRALDQALLERGRAMVRFLAPAAEYVLVSGNREALGALMARVQVQPDVVGVGFYDPGGDALATLGEGVSPRLAAPSRAEGDEIRVDLADGAIGFEAPVVAVPATVDDYAEDSSSKTAPVVGHVRVVLGTARLDAEKRGVFLTVSLLVLGVLATAMAIAVRLAGSVGEPVAALVDAVGRMADGDLAARVPARARNGELKALEAGFNAMAEAIAENQRTLQARIDEATVQLAWQARHDPLTGLANRRAFEERIEQAVRAHRRSGDQITLFYIDLDHFKVVNDSCGHAAGDRLLSELGALLKGRLRSEDEVFRIGGDEFAAILRGCGREDARRIAEGLCAAIAAHAFESDGRAFRVGASIGLARMDPDLQEADALMIAADQACYAAKHGGRGHVVEYPLPFVAPGSARPG</sequence>
<dbReference type="SMART" id="SM00267">
    <property type="entry name" value="GGDEF"/>
    <property type="match status" value="1"/>
</dbReference>
<dbReference type="PANTHER" id="PTHR45138:SF9">
    <property type="entry name" value="DIGUANYLATE CYCLASE DGCM-RELATED"/>
    <property type="match status" value="1"/>
</dbReference>
<dbReference type="PROSITE" id="PS50887">
    <property type="entry name" value="GGDEF"/>
    <property type="match status" value="1"/>
</dbReference>
<feature type="domain" description="GGDEF" evidence="5">
    <location>
        <begin position="300"/>
        <end position="433"/>
    </location>
</feature>
<keyword evidence="3" id="KW-0472">Membrane</keyword>
<protein>
    <recommendedName>
        <fullName evidence="1">diguanylate cyclase</fullName>
        <ecNumber evidence="1">2.7.7.65</ecNumber>
    </recommendedName>
</protein>
<dbReference type="PROSITE" id="PS50885">
    <property type="entry name" value="HAMP"/>
    <property type="match status" value="1"/>
</dbReference>
<evidence type="ECO:0000256" key="1">
    <source>
        <dbReference type="ARBA" id="ARBA00012528"/>
    </source>
</evidence>
<feature type="transmembrane region" description="Helical" evidence="3">
    <location>
        <begin position="15"/>
        <end position="35"/>
    </location>
</feature>
<comment type="catalytic activity">
    <reaction evidence="2">
        <text>2 GTP = 3',3'-c-di-GMP + 2 diphosphate</text>
        <dbReference type="Rhea" id="RHEA:24898"/>
        <dbReference type="ChEBI" id="CHEBI:33019"/>
        <dbReference type="ChEBI" id="CHEBI:37565"/>
        <dbReference type="ChEBI" id="CHEBI:58805"/>
        <dbReference type="EC" id="2.7.7.65"/>
    </reaction>
</comment>
<comment type="caution">
    <text evidence="6">The sequence shown here is derived from an EMBL/GenBank/DDBJ whole genome shotgun (WGS) entry which is preliminary data.</text>
</comment>
<dbReference type="AlphaFoldDB" id="A0A5C7SDL6"/>
<dbReference type="InterPro" id="IPR019247">
    <property type="entry name" value="Histidine_kinase_BarA_N"/>
</dbReference>
<dbReference type="SMART" id="SM00304">
    <property type="entry name" value="HAMP"/>
    <property type="match status" value="1"/>
</dbReference>
<evidence type="ECO:0000256" key="3">
    <source>
        <dbReference type="SAM" id="Phobius"/>
    </source>
</evidence>
<evidence type="ECO:0000259" key="4">
    <source>
        <dbReference type="PROSITE" id="PS50885"/>
    </source>
</evidence>
<evidence type="ECO:0000313" key="7">
    <source>
        <dbReference type="Proteomes" id="UP000321192"/>
    </source>
</evidence>
<dbReference type="InterPro" id="IPR029787">
    <property type="entry name" value="Nucleotide_cyclase"/>
</dbReference>
<dbReference type="InterPro" id="IPR050469">
    <property type="entry name" value="Diguanylate_Cyclase"/>
</dbReference>